<dbReference type="PANTHER" id="PTHR30514:SF1">
    <property type="entry name" value="HTH-TYPE TRANSCRIPTIONAL REGULATOR HEXR-RELATED"/>
    <property type="match status" value="1"/>
</dbReference>
<dbReference type="InterPro" id="IPR035472">
    <property type="entry name" value="RpiR-like_SIS"/>
</dbReference>
<dbReference type="Gene3D" id="1.10.10.10">
    <property type="entry name" value="Winged helix-like DNA-binding domain superfamily/Winged helix DNA-binding domain"/>
    <property type="match status" value="1"/>
</dbReference>
<evidence type="ECO:0000259" key="4">
    <source>
        <dbReference type="PROSITE" id="PS51071"/>
    </source>
</evidence>
<keyword evidence="2" id="KW-0238">DNA-binding</keyword>
<dbReference type="InterPro" id="IPR009057">
    <property type="entry name" value="Homeodomain-like_sf"/>
</dbReference>
<feature type="domain" description="HTH rpiR-type" evidence="4">
    <location>
        <begin position="2"/>
        <end position="78"/>
    </location>
</feature>
<dbReference type="GO" id="GO:0097367">
    <property type="term" value="F:carbohydrate derivative binding"/>
    <property type="evidence" value="ECO:0007669"/>
    <property type="project" value="InterPro"/>
</dbReference>
<keyword evidence="7" id="KW-1185">Reference proteome</keyword>
<reference evidence="6" key="1">
    <citation type="submission" date="2020-08" db="EMBL/GenBank/DDBJ databases">
        <title>Genome public.</title>
        <authorList>
            <person name="Liu C."/>
            <person name="Sun Q."/>
        </authorList>
    </citation>
    <scope>NUCLEOTIDE SEQUENCE</scope>
    <source>
        <strain evidence="6">H8</strain>
    </source>
</reference>
<feature type="domain" description="SIS" evidence="5">
    <location>
        <begin position="120"/>
        <end position="260"/>
    </location>
</feature>
<dbReference type="InterPro" id="IPR047640">
    <property type="entry name" value="RpiR-like"/>
</dbReference>
<evidence type="ECO:0000256" key="3">
    <source>
        <dbReference type="ARBA" id="ARBA00023163"/>
    </source>
</evidence>
<dbReference type="CDD" id="cd05013">
    <property type="entry name" value="SIS_RpiR"/>
    <property type="match status" value="1"/>
</dbReference>
<proteinExistence type="predicted"/>
<dbReference type="SUPFAM" id="SSF53697">
    <property type="entry name" value="SIS domain"/>
    <property type="match status" value="1"/>
</dbReference>
<dbReference type="InterPro" id="IPR036388">
    <property type="entry name" value="WH-like_DNA-bd_sf"/>
</dbReference>
<evidence type="ECO:0000259" key="5">
    <source>
        <dbReference type="PROSITE" id="PS51464"/>
    </source>
</evidence>
<sequence>MNKTTLQIKMLYDKMGGAEKRVADWLIKNPGKIISLSISELAEECKCGEATLVRFARRLGFSGYQELKISFAREEGSTKIADGISKEDSCIEIFEKVSNDIYCSLEMTKKSLDSESLETAAKMIMNANKIVIYGLGNSSAVALDFQHKLMRLGYNAIAFSDNHMQSISASHLTKKDVVIGISHSGSSKDIVDALKIAKENGAFSISITNNGKSPIVKQSDVALYTASNETKYSILGLNSRIAQLAIINAIYYYISCQDKKAFNTIKTTEESLQNKKF</sequence>
<keyword evidence="3" id="KW-0804">Transcription</keyword>
<organism evidence="6 7">
    <name type="scientific">Congzhengia minquanensis</name>
    <dbReference type="NCBI Taxonomy" id="2763657"/>
    <lineage>
        <taxon>Bacteria</taxon>
        <taxon>Bacillati</taxon>
        <taxon>Bacillota</taxon>
        <taxon>Clostridia</taxon>
        <taxon>Eubacteriales</taxon>
        <taxon>Oscillospiraceae</taxon>
        <taxon>Congzhengia</taxon>
    </lineage>
</organism>
<evidence type="ECO:0000256" key="1">
    <source>
        <dbReference type="ARBA" id="ARBA00023015"/>
    </source>
</evidence>
<dbReference type="RefSeq" id="WP_249313586.1">
    <property type="nucleotide sequence ID" value="NZ_JACRSU010000004.1"/>
</dbReference>
<protein>
    <submittedName>
        <fullName evidence="6">MurR/RpiR family transcriptional regulator</fullName>
    </submittedName>
</protein>
<evidence type="ECO:0000313" key="7">
    <source>
        <dbReference type="Proteomes" id="UP000611762"/>
    </source>
</evidence>
<dbReference type="GO" id="GO:0003677">
    <property type="term" value="F:DNA binding"/>
    <property type="evidence" value="ECO:0007669"/>
    <property type="project" value="UniProtKB-KW"/>
</dbReference>
<dbReference type="EMBL" id="JACRSU010000004">
    <property type="protein sequence ID" value="MBC8541569.1"/>
    <property type="molecule type" value="Genomic_DNA"/>
</dbReference>
<dbReference type="InterPro" id="IPR000281">
    <property type="entry name" value="HTH_RpiR"/>
</dbReference>
<comment type="caution">
    <text evidence="6">The sequence shown here is derived from an EMBL/GenBank/DDBJ whole genome shotgun (WGS) entry which is preliminary data.</text>
</comment>
<dbReference type="InterPro" id="IPR001347">
    <property type="entry name" value="SIS_dom"/>
</dbReference>
<accession>A0A926DPQ1</accession>
<keyword evidence="1" id="KW-0805">Transcription regulation</keyword>
<dbReference type="SUPFAM" id="SSF46689">
    <property type="entry name" value="Homeodomain-like"/>
    <property type="match status" value="1"/>
</dbReference>
<dbReference type="AlphaFoldDB" id="A0A926DPQ1"/>
<dbReference type="GO" id="GO:1901135">
    <property type="term" value="P:carbohydrate derivative metabolic process"/>
    <property type="evidence" value="ECO:0007669"/>
    <property type="project" value="InterPro"/>
</dbReference>
<gene>
    <name evidence="6" type="ORF">H8698_11330</name>
</gene>
<dbReference type="PANTHER" id="PTHR30514">
    <property type="entry name" value="GLUCOKINASE"/>
    <property type="match status" value="1"/>
</dbReference>
<dbReference type="Proteomes" id="UP000611762">
    <property type="component" value="Unassembled WGS sequence"/>
</dbReference>
<dbReference type="InterPro" id="IPR046348">
    <property type="entry name" value="SIS_dom_sf"/>
</dbReference>
<dbReference type="PROSITE" id="PS51464">
    <property type="entry name" value="SIS"/>
    <property type="match status" value="1"/>
</dbReference>
<dbReference type="Gene3D" id="3.40.50.10490">
    <property type="entry name" value="Glucose-6-phosphate isomerase like protein, domain 1"/>
    <property type="match status" value="1"/>
</dbReference>
<dbReference type="GO" id="GO:0003700">
    <property type="term" value="F:DNA-binding transcription factor activity"/>
    <property type="evidence" value="ECO:0007669"/>
    <property type="project" value="InterPro"/>
</dbReference>
<dbReference type="Pfam" id="PF01418">
    <property type="entry name" value="HTH_6"/>
    <property type="match status" value="1"/>
</dbReference>
<dbReference type="PROSITE" id="PS51071">
    <property type="entry name" value="HTH_RPIR"/>
    <property type="match status" value="1"/>
</dbReference>
<name>A0A926DPQ1_9FIRM</name>
<dbReference type="Pfam" id="PF01380">
    <property type="entry name" value="SIS"/>
    <property type="match status" value="1"/>
</dbReference>
<evidence type="ECO:0000313" key="6">
    <source>
        <dbReference type="EMBL" id="MBC8541569.1"/>
    </source>
</evidence>
<evidence type="ECO:0000256" key="2">
    <source>
        <dbReference type="ARBA" id="ARBA00023125"/>
    </source>
</evidence>